<dbReference type="HOGENOM" id="CLU_2494332_0_0_5"/>
<feature type="region of interest" description="Disordered" evidence="1">
    <location>
        <begin position="32"/>
        <end position="86"/>
    </location>
</feature>
<reference evidence="2 3" key="1">
    <citation type="journal article" date="2014" name="PLoS ONE">
        <title>Genome Information of Methylobacterium oryzae, a Plant-Probiotic Methylotroph in the Phyllosphere.</title>
        <authorList>
            <person name="Kwak M.J."/>
            <person name="Jeong H."/>
            <person name="Madhaiyan M."/>
            <person name="Lee Y."/>
            <person name="Sa T.M."/>
            <person name="Oh T.K."/>
            <person name="Kim J.F."/>
        </authorList>
    </citation>
    <scope>NUCLEOTIDE SEQUENCE [LARGE SCALE GENOMIC DNA]</scope>
    <source>
        <strain evidence="2 3">CBMB20</strain>
    </source>
</reference>
<keyword evidence="3" id="KW-1185">Reference proteome</keyword>
<evidence type="ECO:0000313" key="2">
    <source>
        <dbReference type="EMBL" id="AIQ88480.1"/>
    </source>
</evidence>
<accession>A0A089NPM8</accession>
<dbReference type="Proteomes" id="UP000029492">
    <property type="component" value="Chromosome"/>
</dbReference>
<organism evidence="2 3">
    <name type="scientific">Methylobacterium oryzae CBMB20</name>
    <dbReference type="NCBI Taxonomy" id="693986"/>
    <lineage>
        <taxon>Bacteria</taxon>
        <taxon>Pseudomonadati</taxon>
        <taxon>Pseudomonadota</taxon>
        <taxon>Alphaproteobacteria</taxon>
        <taxon>Hyphomicrobiales</taxon>
        <taxon>Methylobacteriaceae</taxon>
        <taxon>Methylobacterium</taxon>
    </lineage>
</organism>
<name>A0A089NPM8_9HYPH</name>
<dbReference type="STRING" id="693986.MOC_0725"/>
<dbReference type="EMBL" id="CP003811">
    <property type="protein sequence ID" value="AIQ88480.1"/>
    <property type="molecule type" value="Genomic_DNA"/>
</dbReference>
<evidence type="ECO:0000313" key="3">
    <source>
        <dbReference type="Proteomes" id="UP000029492"/>
    </source>
</evidence>
<dbReference type="KEGG" id="mor:MOC_0725"/>
<dbReference type="AlphaFoldDB" id="A0A089NPM8"/>
<proteinExistence type="predicted"/>
<protein>
    <submittedName>
        <fullName evidence="2">Protein of unassigned function</fullName>
    </submittedName>
</protein>
<feature type="compositionally biased region" description="Basic and acidic residues" evidence="1">
    <location>
        <begin position="66"/>
        <end position="76"/>
    </location>
</feature>
<gene>
    <name evidence="2" type="ORF">MOC_0725</name>
</gene>
<evidence type="ECO:0000256" key="1">
    <source>
        <dbReference type="SAM" id="MobiDB-lite"/>
    </source>
</evidence>
<sequence>MAHTYAKRVIVGSGHAAGTVGFCPARADMKPIPAPPIQPATAIGDGSLPMRHGGSRSETPGTAGIRDPERARDDLRTAGVPDVCGS</sequence>